<dbReference type="Proteomes" id="UP000585474">
    <property type="component" value="Unassembled WGS sequence"/>
</dbReference>
<protein>
    <submittedName>
        <fullName evidence="2">F-box family protein</fullName>
    </submittedName>
</protein>
<dbReference type="OrthoDB" id="671172at2759"/>
<evidence type="ECO:0000256" key="1">
    <source>
        <dbReference type="SAM" id="MobiDB-lite"/>
    </source>
</evidence>
<proteinExistence type="predicted"/>
<evidence type="ECO:0000313" key="3">
    <source>
        <dbReference type="Proteomes" id="UP000585474"/>
    </source>
</evidence>
<dbReference type="PANTHER" id="PTHR33736">
    <property type="entry name" value="F-BOX PROTEIN-RELATED"/>
    <property type="match status" value="1"/>
</dbReference>
<sequence>MFARRHGDLGRTSGSNPDPYPDPAGRPDASLRPVRIVPAPLSLSSDDCLWQRICHSTWPSIADPRLQRLISAFPSGHLSFYSDAFPALQPTTQPHHSRPPPSSAVVSAVDIRYHNKLILSKIHDTETESAWFLCSPFRVDLLDPKETVPSPVKFQSGDDTCLSDLEDNLTLSWIVIDPTRNRAANFSSLRPVSVTHHWLTGDVQVRTRWRTGERRIEKIGEGEREVRGVLEYEERDKREEAEEREEVGYGVHRHCGHHFLGIDGVSV</sequence>
<feature type="region of interest" description="Disordered" evidence="1">
    <location>
        <begin position="1"/>
        <end position="31"/>
    </location>
</feature>
<dbReference type="AlphaFoldDB" id="A0A7J0H3Y1"/>
<keyword evidence="3" id="KW-1185">Reference proteome</keyword>
<accession>A0A7J0H3Y1</accession>
<evidence type="ECO:0000313" key="2">
    <source>
        <dbReference type="EMBL" id="GFZ17759.1"/>
    </source>
</evidence>
<gene>
    <name evidence="2" type="ORF">Acr_26g0010290</name>
</gene>
<organism evidence="2 3">
    <name type="scientific">Actinidia rufa</name>
    <dbReference type="NCBI Taxonomy" id="165716"/>
    <lineage>
        <taxon>Eukaryota</taxon>
        <taxon>Viridiplantae</taxon>
        <taxon>Streptophyta</taxon>
        <taxon>Embryophyta</taxon>
        <taxon>Tracheophyta</taxon>
        <taxon>Spermatophyta</taxon>
        <taxon>Magnoliopsida</taxon>
        <taxon>eudicotyledons</taxon>
        <taxon>Gunneridae</taxon>
        <taxon>Pentapetalae</taxon>
        <taxon>asterids</taxon>
        <taxon>Ericales</taxon>
        <taxon>Actinidiaceae</taxon>
        <taxon>Actinidia</taxon>
    </lineage>
</organism>
<dbReference type="InterPro" id="IPR045283">
    <property type="entry name" value="AT3G44326-like"/>
</dbReference>
<name>A0A7J0H3Y1_9ERIC</name>
<comment type="caution">
    <text evidence="2">The sequence shown here is derived from an EMBL/GenBank/DDBJ whole genome shotgun (WGS) entry which is preliminary data.</text>
</comment>
<dbReference type="EMBL" id="BJWL01000026">
    <property type="protein sequence ID" value="GFZ17759.1"/>
    <property type="molecule type" value="Genomic_DNA"/>
</dbReference>
<reference evidence="2 3" key="1">
    <citation type="submission" date="2019-07" db="EMBL/GenBank/DDBJ databases">
        <title>De Novo Assembly of kiwifruit Actinidia rufa.</title>
        <authorList>
            <person name="Sugita-Konishi S."/>
            <person name="Sato K."/>
            <person name="Mori E."/>
            <person name="Abe Y."/>
            <person name="Kisaki G."/>
            <person name="Hamano K."/>
            <person name="Suezawa K."/>
            <person name="Otani M."/>
            <person name="Fukuda T."/>
            <person name="Manabe T."/>
            <person name="Gomi K."/>
            <person name="Tabuchi M."/>
            <person name="Akimitsu K."/>
            <person name="Kataoka I."/>
        </authorList>
    </citation>
    <scope>NUCLEOTIDE SEQUENCE [LARGE SCALE GENOMIC DNA]</scope>
    <source>
        <strain evidence="3">cv. Fuchu</strain>
    </source>
</reference>
<dbReference type="PANTHER" id="PTHR33736:SF13">
    <property type="entry name" value="OS11G0155100 PROTEIN"/>
    <property type="match status" value="1"/>
</dbReference>